<accession>A0AAQ3PFG7</accession>
<feature type="transmembrane region" description="Helical" evidence="1">
    <location>
        <begin position="67"/>
        <end position="89"/>
    </location>
</feature>
<proteinExistence type="predicted"/>
<feature type="transmembrane region" description="Helical" evidence="1">
    <location>
        <begin position="38"/>
        <end position="55"/>
    </location>
</feature>
<keyword evidence="1" id="KW-0812">Transmembrane</keyword>
<evidence type="ECO:0000313" key="2">
    <source>
        <dbReference type="EMBL" id="WVZ25553.1"/>
    </source>
</evidence>
<evidence type="ECO:0000256" key="1">
    <source>
        <dbReference type="SAM" id="Phobius"/>
    </source>
</evidence>
<keyword evidence="3" id="KW-1185">Reference proteome</keyword>
<evidence type="ECO:0000313" key="3">
    <source>
        <dbReference type="Proteomes" id="UP001374535"/>
    </source>
</evidence>
<dbReference type="EMBL" id="CP144700">
    <property type="protein sequence ID" value="WVZ25553.1"/>
    <property type="molecule type" value="Genomic_DNA"/>
</dbReference>
<sequence length="192" mass="22591">MFIMLPSFLVLFLLFIPVFVLPVPFLLLLFIFPFISSFIIFFILNLLISFIFPFLNLSFFCLSPGHFFIFIFLFLNPFVPFNCCFRILFKRLSQMFGYSINSRMKISTMIWNRFISNRSDLWLNFPPINLFNIKTLIHKFFITIITGATSFSHQTKSSFIFSIVCITRFMNKLIVSSSIIVPNPPVQLQEEL</sequence>
<keyword evidence="1" id="KW-1133">Transmembrane helix</keyword>
<organism evidence="2 3">
    <name type="scientific">Vigna mungo</name>
    <name type="common">Black gram</name>
    <name type="synonym">Phaseolus mungo</name>
    <dbReference type="NCBI Taxonomy" id="3915"/>
    <lineage>
        <taxon>Eukaryota</taxon>
        <taxon>Viridiplantae</taxon>
        <taxon>Streptophyta</taxon>
        <taxon>Embryophyta</taxon>
        <taxon>Tracheophyta</taxon>
        <taxon>Spermatophyta</taxon>
        <taxon>Magnoliopsida</taxon>
        <taxon>eudicotyledons</taxon>
        <taxon>Gunneridae</taxon>
        <taxon>Pentapetalae</taxon>
        <taxon>rosids</taxon>
        <taxon>fabids</taxon>
        <taxon>Fabales</taxon>
        <taxon>Fabaceae</taxon>
        <taxon>Papilionoideae</taxon>
        <taxon>50 kb inversion clade</taxon>
        <taxon>NPAAA clade</taxon>
        <taxon>indigoferoid/millettioid clade</taxon>
        <taxon>Phaseoleae</taxon>
        <taxon>Vigna</taxon>
    </lineage>
</organism>
<name>A0AAQ3PFG7_VIGMU</name>
<dbReference type="Proteomes" id="UP001374535">
    <property type="component" value="Chromosome 1"/>
</dbReference>
<protein>
    <submittedName>
        <fullName evidence="2">Uncharacterized protein</fullName>
    </submittedName>
</protein>
<reference evidence="2 3" key="1">
    <citation type="journal article" date="2023" name="Life. Sci Alliance">
        <title>Evolutionary insights into 3D genome organization and epigenetic landscape of Vigna mungo.</title>
        <authorList>
            <person name="Junaid A."/>
            <person name="Singh B."/>
            <person name="Bhatia S."/>
        </authorList>
    </citation>
    <scope>NUCLEOTIDE SEQUENCE [LARGE SCALE GENOMIC DNA]</scope>
    <source>
        <strain evidence="2">Urdbean</strain>
    </source>
</reference>
<feature type="transmembrane region" description="Helical" evidence="1">
    <location>
        <begin position="6"/>
        <end position="31"/>
    </location>
</feature>
<keyword evidence="1" id="KW-0472">Membrane</keyword>
<gene>
    <name evidence="2" type="ORF">V8G54_004097</name>
</gene>
<dbReference type="AlphaFoldDB" id="A0AAQ3PFG7"/>